<accession>A0A848M9F8</accession>
<gene>
    <name evidence="5" type="ORF">HII30_13110</name>
</gene>
<name>A0A848M9F8_PAELE</name>
<dbReference type="InterPro" id="IPR036689">
    <property type="entry name" value="ESAT-6-like_sf"/>
</dbReference>
<evidence type="ECO:0000313" key="5">
    <source>
        <dbReference type="EMBL" id="NMO96712.1"/>
    </source>
</evidence>
<protein>
    <recommendedName>
        <fullName evidence="4">Pre-toxin TG domain-containing protein</fullName>
    </recommendedName>
</protein>
<dbReference type="Pfam" id="PF06013">
    <property type="entry name" value="WXG100"/>
    <property type="match status" value="1"/>
</dbReference>
<feature type="domain" description="Pre-toxin TG" evidence="4">
    <location>
        <begin position="260"/>
        <end position="327"/>
    </location>
</feature>
<evidence type="ECO:0000256" key="3">
    <source>
        <dbReference type="SAM" id="MobiDB-lite"/>
    </source>
</evidence>
<dbReference type="EMBL" id="JABBPN010000011">
    <property type="protein sequence ID" value="NMO96712.1"/>
    <property type="molecule type" value="Genomic_DNA"/>
</dbReference>
<evidence type="ECO:0000259" key="4">
    <source>
        <dbReference type="Pfam" id="PF14449"/>
    </source>
</evidence>
<evidence type="ECO:0000256" key="1">
    <source>
        <dbReference type="ARBA" id="ARBA00004613"/>
    </source>
</evidence>
<dbReference type="Pfam" id="PF14449">
    <property type="entry name" value="PT-TG"/>
    <property type="match status" value="1"/>
</dbReference>
<dbReference type="RefSeq" id="WP_169505497.1">
    <property type="nucleotide sequence ID" value="NZ_JABBPN010000011.1"/>
</dbReference>
<organism evidence="5 6">
    <name type="scientific">Paenibacillus lemnae</name>
    <dbReference type="NCBI Taxonomy" id="1330551"/>
    <lineage>
        <taxon>Bacteria</taxon>
        <taxon>Bacillati</taxon>
        <taxon>Bacillota</taxon>
        <taxon>Bacilli</taxon>
        <taxon>Bacillales</taxon>
        <taxon>Paenibacillaceae</taxon>
        <taxon>Paenibacillus</taxon>
    </lineage>
</organism>
<evidence type="ECO:0000313" key="6">
    <source>
        <dbReference type="Proteomes" id="UP000565468"/>
    </source>
</evidence>
<dbReference type="InterPro" id="IPR010310">
    <property type="entry name" value="T7SS_ESAT-6-like"/>
</dbReference>
<keyword evidence="6" id="KW-1185">Reference proteome</keyword>
<dbReference type="GO" id="GO:0005576">
    <property type="term" value="C:extracellular region"/>
    <property type="evidence" value="ECO:0007669"/>
    <property type="project" value="UniProtKB-SubCell"/>
</dbReference>
<dbReference type="Gene3D" id="1.10.287.850">
    <property type="entry name" value="HP0062-like domain"/>
    <property type="match status" value="1"/>
</dbReference>
<feature type="region of interest" description="Disordered" evidence="3">
    <location>
        <begin position="96"/>
        <end position="125"/>
    </location>
</feature>
<comment type="caution">
    <text evidence="5">The sequence shown here is derived from an EMBL/GenBank/DDBJ whole genome shotgun (WGS) entry which is preliminary data.</text>
</comment>
<dbReference type="AlphaFoldDB" id="A0A848M9F8"/>
<proteinExistence type="predicted"/>
<dbReference type="InterPro" id="IPR027797">
    <property type="entry name" value="PT-TG_dom"/>
</dbReference>
<dbReference type="SUPFAM" id="SSF140453">
    <property type="entry name" value="EsxAB dimer-like"/>
    <property type="match status" value="1"/>
</dbReference>
<sequence length="451" mass="49858">MSRILVPPEVLLQVAEQFERGALHLEGMNKALNHSLSQMSGEWDGMTRERFYGDFQRAVREMNQTLEHMHQVHVELKRAAIKFKILDGSLDPNCVNPELLPRPEEVSRPGDGGQAADDAKSPDHTLLFTDRDGQTVAEFSSSSKLEDLIGEYQEDDEGNVTFEGQNGSRLSVNTGNLDQLLEQYKNQKEFFTRPEILYSPRRSTADFLQYALDEGYDPVTFERMGDSPNPDAQNFVNFNRMKGEVNFKVYYEPIHKTIRDTADTGLNMIPVVGTIKGAVELYTGRSMVTNEELSNVQKGVTIVSMLPFAGAARPIGKLFKGAGKGVKVGEGAAQAGKHVDEVAEGVETLAKIGDDFGKAGELVENPGTKIDWSKVSSHGMERMNERGVTKEMAELWVENGKALSQNNGKKHLFFSEEGAAVVANDGTLVTVIPKSKYDDAYKALSKSLFGR</sequence>
<reference evidence="5 6" key="1">
    <citation type="submission" date="2020-04" db="EMBL/GenBank/DDBJ databases">
        <title>Paenibacillus algicola sp. nov., a novel marine bacterium producing alginate lyase.</title>
        <authorList>
            <person name="Huang H."/>
        </authorList>
    </citation>
    <scope>NUCLEOTIDE SEQUENCE [LARGE SCALE GENOMIC DNA]</scope>
    <source>
        <strain evidence="5 6">L7-75</strain>
    </source>
</reference>
<evidence type="ECO:0000256" key="2">
    <source>
        <dbReference type="ARBA" id="ARBA00022525"/>
    </source>
</evidence>
<dbReference type="Proteomes" id="UP000565468">
    <property type="component" value="Unassembled WGS sequence"/>
</dbReference>
<comment type="subcellular location">
    <subcellularLocation>
        <location evidence="1">Secreted</location>
    </subcellularLocation>
</comment>
<keyword evidence="2" id="KW-0964">Secreted</keyword>